<sequence length="167" mass="18539">MTHPSEDTLGWLLAQAARLHRFYLNEKLNEMGLFAGQEQVIQVLDSLGSIPMGELANILRVRAPTASKAVTRLTALGFVERQSERLAEGGDRRSVRVRLTRKGKTAAARIHALWDEVEADMVADFDPKDGKRLRKLLLRAATNLATALGGTEQNFDIPLDALDDHRI</sequence>
<evidence type="ECO:0000259" key="4">
    <source>
        <dbReference type="PROSITE" id="PS50995"/>
    </source>
</evidence>
<reference evidence="5 6" key="1">
    <citation type="journal article" date="2019" name="Syst. Appl. Microbiol.">
        <title>Microvirga tunisiensis sp. nov., a root nodule symbiotic bacterium isolated from Lupinus micranthus and L. luteus grown in Northern Tunisia.</title>
        <authorList>
            <person name="Msaddak A."/>
            <person name="Rejili M."/>
            <person name="Duran D."/>
            <person name="Mars M."/>
            <person name="Palacios J.M."/>
            <person name="Ruiz-Argueso T."/>
            <person name="Rey L."/>
            <person name="Imperial J."/>
        </authorList>
    </citation>
    <scope>NUCLEOTIDE SEQUENCE [LARGE SCALE GENOMIC DNA]</scope>
    <source>
        <strain evidence="5 6">Lmie10</strain>
    </source>
</reference>
<proteinExistence type="predicted"/>
<dbReference type="SMART" id="SM00347">
    <property type="entry name" value="HTH_MARR"/>
    <property type="match status" value="1"/>
</dbReference>
<accession>A0A5N7MR57</accession>
<keyword evidence="1" id="KW-0805">Transcription regulation</keyword>
<dbReference type="GO" id="GO:0003677">
    <property type="term" value="F:DNA binding"/>
    <property type="evidence" value="ECO:0007669"/>
    <property type="project" value="UniProtKB-KW"/>
</dbReference>
<dbReference type="Pfam" id="PF12802">
    <property type="entry name" value="MarR_2"/>
    <property type="match status" value="1"/>
</dbReference>
<dbReference type="AlphaFoldDB" id="A0A5N7MR57"/>
<dbReference type="InterPro" id="IPR036388">
    <property type="entry name" value="WH-like_DNA-bd_sf"/>
</dbReference>
<dbReference type="EMBL" id="VOSK01000236">
    <property type="protein sequence ID" value="MPR29495.1"/>
    <property type="molecule type" value="Genomic_DNA"/>
</dbReference>
<dbReference type="InterPro" id="IPR036390">
    <property type="entry name" value="WH_DNA-bd_sf"/>
</dbReference>
<evidence type="ECO:0000256" key="2">
    <source>
        <dbReference type="ARBA" id="ARBA00023125"/>
    </source>
</evidence>
<feature type="domain" description="HTH marR-type" evidence="4">
    <location>
        <begin position="6"/>
        <end position="142"/>
    </location>
</feature>
<keyword evidence="6" id="KW-1185">Reference proteome</keyword>
<organism evidence="5 6">
    <name type="scientific">Microvirga tunisiensis</name>
    <dbReference type="NCBI Taxonomy" id="2108360"/>
    <lineage>
        <taxon>Bacteria</taxon>
        <taxon>Pseudomonadati</taxon>
        <taxon>Pseudomonadota</taxon>
        <taxon>Alphaproteobacteria</taxon>
        <taxon>Hyphomicrobiales</taxon>
        <taxon>Methylobacteriaceae</taxon>
        <taxon>Microvirga</taxon>
    </lineage>
</organism>
<dbReference type="InterPro" id="IPR000835">
    <property type="entry name" value="HTH_MarR-typ"/>
</dbReference>
<evidence type="ECO:0000313" key="6">
    <source>
        <dbReference type="Proteomes" id="UP000403266"/>
    </source>
</evidence>
<comment type="caution">
    <text evidence="5">The sequence shown here is derived from an EMBL/GenBank/DDBJ whole genome shotgun (WGS) entry which is preliminary data.</text>
</comment>
<evidence type="ECO:0000256" key="1">
    <source>
        <dbReference type="ARBA" id="ARBA00023015"/>
    </source>
</evidence>
<dbReference type="PANTHER" id="PTHR42756:SF1">
    <property type="entry name" value="TRANSCRIPTIONAL REPRESSOR OF EMRAB OPERON"/>
    <property type="match status" value="1"/>
</dbReference>
<gene>
    <name evidence="5" type="ORF">FS320_31505</name>
</gene>
<keyword evidence="3" id="KW-0804">Transcription</keyword>
<evidence type="ECO:0000313" key="5">
    <source>
        <dbReference type="EMBL" id="MPR29495.1"/>
    </source>
</evidence>
<dbReference type="RefSeq" id="WP_152716394.1">
    <property type="nucleotide sequence ID" value="NZ_VOSJ01000254.1"/>
</dbReference>
<dbReference type="GO" id="GO:0003700">
    <property type="term" value="F:DNA-binding transcription factor activity"/>
    <property type="evidence" value="ECO:0007669"/>
    <property type="project" value="InterPro"/>
</dbReference>
<dbReference type="Proteomes" id="UP000403266">
    <property type="component" value="Unassembled WGS sequence"/>
</dbReference>
<evidence type="ECO:0000256" key="3">
    <source>
        <dbReference type="ARBA" id="ARBA00023163"/>
    </source>
</evidence>
<dbReference type="OrthoDB" id="8448256at2"/>
<dbReference type="PROSITE" id="PS50995">
    <property type="entry name" value="HTH_MARR_2"/>
    <property type="match status" value="1"/>
</dbReference>
<dbReference type="Gene3D" id="1.10.10.10">
    <property type="entry name" value="Winged helix-like DNA-binding domain superfamily/Winged helix DNA-binding domain"/>
    <property type="match status" value="1"/>
</dbReference>
<keyword evidence="2" id="KW-0238">DNA-binding</keyword>
<protein>
    <submittedName>
        <fullName evidence="5">Winged helix-turn-helix transcriptional regulator</fullName>
    </submittedName>
</protein>
<name>A0A5N7MR57_9HYPH</name>
<dbReference type="PANTHER" id="PTHR42756">
    <property type="entry name" value="TRANSCRIPTIONAL REGULATOR, MARR"/>
    <property type="match status" value="1"/>
</dbReference>
<dbReference type="SUPFAM" id="SSF46785">
    <property type="entry name" value="Winged helix' DNA-binding domain"/>
    <property type="match status" value="1"/>
</dbReference>